<dbReference type="GO" id="GO:0008270">
    <property type="term" value="F:zinc ion binding"/>
    <property type="evidence" value="ECO:0007669"/>
    <property type="project" value="UniProtKB-KW"/>
</dbReference>
<dbReference type="InterPro" id="IPR003347">
    <property type="entry name" value="JmjC_dom"/>
</dbReference>
<evidence type="ECO:0000256" key="7">
    <source>
        <dbReference type="ARBA" id="ARBA00022771"/>
    </source>
</evidence>
<dbReference type="InterPro" id="IPR019787">
    <property type="entry name" value="Znf_PHD-finger"/>
</dbReference>
<dbReference type="InterPro" id="IPR011011">
    <property type="entry name" value="Znf_FYVE_PHD"/>
</dbReference>
<dbReference type="AlphaFoldDB" id="A0AAQ4R880"/>
<evidence type="ECO:0000259" key="20">
    <source>
        <dbReference type="PROSITE" id="PS51805"/>
    </source>
</evidence>
<evidence type="ECO:0000256" key="16">
    <source>
        <dbReference type="ARBA" id="ARBA00049349"/>
    </source>
</evidence>
<comment type="subcellular location">
    <subcellularLocation>
        <location evidence="2">Nucleus</location>
    </subcellularLocation>
</comment>
<dbReference type="PROSITE" id="PS51184">
    <property type="entry name" value="JMJC"/>
    <property type="match status" value="1"/>
</dbReference>
<dbReference type="SMART" id="SM00545">
    <property type="entry name" value="JmjN"/>
    <property type="match status" value="1"/>
</dbReference>
<evidence type="ECO:0000256" key="3">
    <source>
        <dbReference type="ARBA" id="ARBA00009711"/>
    </source>
</evidence>
<dbReference type="Pfam" id="PF02373">
    <property type="entry name" value="JmjC"/>
    <property type="match status" value="1"/>
</dbReference>
<evidence type="ECO:0000256" key="11">
    <source>
        <dbReference type="ARBA" id="ARBA00023002"/>
    </source>
</evidence>
<protein>
    <recommendedName>
        <fullName evidence="4">[histone H3]-trimethyl-L-lysine(9) demethylase</fullName>
        <ecNumber evidence="4">1.14.11.66</ecNumber>
    </recommendedName>
</protein>
<evidence type="ECO:0000256" key="4">
    <source>
        <dbReference type="ARBA" id="ARBA00012900"/>
    </source>
</evidence>
<keyword evidence="12" id="KW-0408">Iron</keyword>
<evidence type="ECO:0000256" key="12">
    <source>
        <dbReference type="ARBA" id="ARBA00023004"/>
    </source>
</evidence>
<dbReference type="SUPFAM" id="SSF51197">
    <property type="entry name" value="Clavaminate synthase-like"/>
    <property type="match status" value="1"/>
</dbReference>
<dbReference type="Ensembl" id="ENSGACT00000033637.1">
    <property type="protein sequence ID" value="ENSGACP00000059775.1"/>
    <property type="gene ID" value="ENSGACG00000015597.2"/>
</dbReference>
<sequence>MASGVISQNNGSKGIMTFYPTPEEFKNFSRYIAYVESQGAHKAGLAKIVPPKEWKPRSSYDDIDDLVIPAPIQQVVTGQSGLFTQYNIQKKSMTVREFRKIANSDKFCSPHYDDFEELERKYWKNVTFNPPIYGADVNGSLYDPDVKDWNICHLDTILDTVEHESGITIEGVNTPYLYFGMWKTTFAWHTEDMDLYSINYLHFGEPKSWYCVPPEHGKRLERLAKGFFPGSSQNCEAFLRHKMTLISPSILKKYGIPFEKITQEAGEFMVTFPYAYHAGFNHGFNCAESTNFATERWIEYGKQAVLCSCRRDMVKISMDVFVKKFQPDRYEQWLAGRDVLPIDHRRPTPEAKEFLGESSNDTATCGDDGERKSTQRIETKRHRVCLEVPDEVVPKDEDEDGAEQYGKRPRLILIPPRTTAQDGKRNKGIITFCNYTYISCLPKIDFLSLMKFMDEEFEQEEKEEWAKPLTQLWQCRPYNPEVEREYNKSLGQQAPYCSICLLFYTYHQVKSFFFLNCGRQWSKPLIPEMCFNTQSSRSNDNGEGQLSNPHVAEDGTSRLVSCAQCCVRVHTSCYGVPEDEGELDDWLCTRCEADATTEDCCLCSLRGGALQRANNDKWVHVLCAITVLEARFVSVTERGPVDLSAIPLPRFKLKCAYCRKRMKREVKGCCVQCSHGRCSTAFHPTCAQAAGMIMNPDDWPFTVFITCHRHKAPGIPERNKASMRELAVGQRVICKHKNGRYYHSEVVELTTATFYEVVFDDGSYSNNLFPEDIQNRDCVRLGPPTEGDAVQVRWTDGLIYGAKFLVSHSIPMYLVEFEDGSQITVKREDIYTLDENLPKRVKSRMSVASDMRFELFSQSNVKQNSKRQRVINSRYREDYIEPVIYRAIME</sequence>
<keyword evidence="14" id="KW-0804">Transcription</keyword>
<reference evidence="21 22" key="1">
    <citation type="journal article" date="2021" name="G3 (Bethesda)">
        <title>Improved contiguity of the threespine stickleback genome using long-read sequencing.</title>
        <authorList>
            <person name="Nath S."/>
            <person name="Shaw D.E."/>
            <person name="White M.A."/>
        </authorList>
    </citation>
    <scope>NUCLEOTIDE SEQUENCE [LARGE SCALE GENOMIC DNA]</scope>
    <source>
        <strain evidence="21 22">Lake Benthic</strain>
    </source>
</reference>
<evidence type="ECO:0000256" key="8">
    <source>
        <dbReference type="ARBA" id="ARBA00022833"/>
    </source>
</evidence>
<dbReference type="FunFam" id="3.30.40.10:FF:000029">
    <property type="entry name" value="lysine-specific demethylase 4C isoform X1"/>
    <property type="match status" value="1"/>
</dbReference>
<dbReference type="SMART" id="SM00333">
    <property type="entry name" value="TUDOR"/>
    <property type="match status" value="2"/>
</dbReference>
<keyword evidence="15" id="KW-0539">Nucleus</keyword>
<dbReference type="GO" id="GO:0010468">
    <property type="term" value="P:regulation of gene expression"/>
    <property type="evidence" value="ECO:0007669"/>
    <property type="project" value="TreeGrafter"/>
</dbReference>
<reference evidence="21" key="2">
    <citation type="submission" date="2025-08" db="UniProtKB">
        <authorList>
            <consortium name="Ensembl"/>
        </authorList>
    </citation>
    <scope>IDENTIFICATION</scope>
</reference>
<evidence type="ECO:0000259" key="19">
    <source>
        <dbReference type="PROSITE" id="PS51184"/>
    </source>
</evidence>
<dbReference type="InterPro" id="IPR001965">
    <property type="entry name" value="Znf_PHD"/>
</dbReference>
<comment type="cofactor">
    <cofactor evidence="1">
        <name>Fe(2+)</name>
        <dbReference type="ChEBI" id="CHEBI:29033"/>
    </cofactor>
</comment>
<dbReference type="Pfam" id="PF18104">
    <property type="entry name" value="Tudor_2"/>
    <property type="match status" value="2"/>
</dbReference>
<dbReference type="CDD" id="cd20466">
    <property type="entry name" value="Tudor_JMJD2A_rpt2"/>
    <property type="match status" value="1"/>
</dbReference>
<dbReference type="SMART" id="SM00249">
    <property type="entry name" value="PHD"/>
    <property type="match status" value="2"/>
</dbReference>
<dbReference type="CDD" id="cd20391">
    <property type="entry name" value="Tudor_JMJD2_rpt1"/>
    <property type="match status" value="1"/>
</dbReference>
<dbReference type="SUPFAM" id="SSF57903">
    <property type="entry name" value="FYVE/PHD zinc finger"/>
    <property type="match status" value="1"/>
</dbReference>
<evidence type="ECO:0000256" key="6">
    <source>
        <dbReference type="ARBA" id="ARBA00022737"/>
    </source>
</evidence>
<dbReference type="InterPro" id="IPR040477">
    <property type="entry name" value="KDM4-like_Tudor"/>
</dbReference>
<dbReference type="InterPro" id="IPR047481">
    <property type="entry name" value="Tudor_KDM4A_rpt2"/>
</dbReference>
<evidence type="ECO:0000256" key="5">
    <source>
        <dbReference type="ARBA" id="ARBA00022723"/>
    </source>
</evidence>
<dbReference type="PANTHER" id="PTHR10694:SF119">
    <property type="entry name" value="LYSINE-SPECIFIC DEMETHYLASE 4A"/>
    <property type="match status" value="1"/>
</dbReference>
<keyword evidence="8" id="KW-0862">Zinc</keyword>
<dbReference type="GO" id="GO:0005634">
    <property type="term" value="C:nucleus"/>
    <property type="evidence" value="ECO:0007669"/>
    <property type="project" value="UniProtKB-SubCell"/>
</dbReference>
<evidence type="ECO:0000256" key="14">
    <source>
        <dbReference type="ARBA" id="ARBA00023163"/>
    </source>
</evidence>
<dbReference type="Gene3D" id="3.10.330.70">
    <property type="match status" value="1"/>
</dbReference>
<dbReference type="Gene3D" id="2.60.120.650">
    <property type="entry name" value="Cupin"/>
    <property type="match status" value="1"/>
</dbReference>
<dbReference type="GO" id="GO:0000785">
    <property type="term" value="C:chromatin"/>
    <property type="evidence" value="ECO:0007669"/>
    <property type="project" value="TreeGrafter"/>
</dbReference>
<dbReference type="GO" id="GO:0140684">
    <property type="term" value="F:histone H3K9me2/H3K9me3 demethylase activity"/>
    <property type="evidence" value="ECO:0007669"/>
    <property type="project" value="UniProtKB-EC"/>
</dbReference>
<keyword evidence="10" id="KW-0223">Dioxygenase</keyword>
<evidence type="ECO:0000313" key="22">
    <source>
        <dbReference type="Proteomes" id="UP000007635"/>
    </source>
</evidence>
<dbReference type="EC" id="1.14.11.66" evidence="4"/>
<dbReference type="Pfam" id="PF13831">
    <property type="entry name" value="PHD_2"/>
    <property type="match status" value="1"/>
</dbReference>
<feature type="domain" description="PHD-type" evidence="20">
    <location>
        <begin position="597"/>
        <end position="711"/>
    </location>
</feature>
<keyword evidence="13" id="KW-0805">Transcription regulation</keyword>
<dbReference type="GO" id="GO:0051864">
    <property type="term" value="F:histone H3K36 demethylase activity"/>
    <property type="evidence" value="ECO:0007669"/>
    <property type="project" value="TreeGrafter"/>
</dbReference>
<evidence type="ECO:0000256" key="2">
    <source>
        <dbReference type="ARBA" id="ARBA00004123"/>
    </source>
</evidence>
<keyword evidence="7" id="KW-0863">Zinc-finger</keyword>
<dbReference type="SUPFAM" id="SSF63748">
    <property type="entry name" value="Tudor/PWWP/MBT"/>
    <property type="match status" value="2"/>
</dbReference>
<dbReference type="PROSITE" id="PS51805">
    <property type="entry name" value="EPHD"/>
    <property type="match status" value="1"/>
</dbReference>
<dbReference type="Proteomes" id="UP000007635">
    <property type="component" value="Chromosome III"/>
</dbReference>
<dbReference type="PROSITE" id="PS51183">
    <property type="entry name" value="JMJN"/>
    <property type="match status" value="1"/>
</dbReference>
<keyword evidence="22" id="KW-1185">Reference proteome</keyword>
<dbReference type="Pfam" id="PF13832">
    <property type="entry name" value="zf-HC5HC2H_2"/>
    <property type="match status" value="1"/>
</dbReference>
<keyword evidence="6" id="KW-0677">Repeat</keyword>
<evidence type="ECO:0000256" key="10">
    <source>
        <dbReference type="ARBA" id="ARBA00022964"/>
    </source>
</evidence>
<comment type="similarity">
    <text evidence="3">Belongs to the JHDM3 histone demethylase family.</text>
</comment>
<evidence type="ECO:0000256" key="15">
    <source>
        <dbReference type="ARBA" id="ARBA00023242"/>
    </source>
</evidence>
<evidence type="ECO:0000256" key="1">
    <source>
        <dbReference type="ARBA" id="ARBA00001954"/>
    </source>
</evidence>
<dbReference type="Gene3D" id="3.30.40.10">
    <property type="entry name" value="Zinc/RING finger domain, C3HC4 (zinc finger)"/>
    <property type="match status" value="2"/>
</dbReference>
<evidence type="ECO:0000256" key="9">
    <source>
        <dbReference type="ARBA" id="ARBA00022853"/>
    </source>
</evidence>
<evidence type="ECO:0000256" key="17">
    <source>
        <dbReference type="SAM" id="MobiDB-lite"/>
    </source>
</evidence>
<dbReference type="PANTHER" id="PTHR10694">
    <property type="entry name" value="LYSINE-SPECIFIC DEMETHYLASE"/>
    <property type="match status" value="1"/>
</dbReference>
<organism evidence="21 22">
    <name type="scientific">Gasterosteus aculeatus aculeatus</name>
    <name type="common">three-spined stickleback</name>
    <dbReference type="NCBI Taxonomy" id="481459"/>
    <lineage>
        <taxon>Eukaryota</taxon>
        <taxon>Metazoa</taxon>
        <taxon>Chordata</taxon>
        <taxon>Craniata</taxon>
        <taxon>Vertebrata</taxon>
        <taxon>Euteleostomi</taxon>
        <taxon>Actinopterygii</taxon>
        <taxon>Neopterygii</taxon>
        <taxon>Teleostei</taxon>
        <taxon>Neoteleostei</taxon>
        <taxon>Acanthomorphata</taxon>
        <taxon>Eupercaria</taxon>
        <taxon>Perciformes</taxon>
        <taxon>Cottioidei</taxon>
        <taxon>Gasterosteales</taxon>
        <taxon>Gasterosteidae</taxon>
        <taxon>Gasterosteus</taxon>
    </lineage>
</organism>
<dbReference type="InterPro" id="IPR002999">
    <property type="entry name" value="Tudor"/>
</dbReference>
<evidence type="ECO:0000313" key="21">
    <source>
        <dbReference type="Ensembl" id="ENSGACP00000059775.1"/>
    </source>
</evidence>
<dbReference type="InterPro" id="IPR013083">
    <property type="entry name" value="Znf_RING/FYVE/PHD"/>
</dbReference>
<keyword evidence="9" id="KW-0156">Chromatin regulator</keyword>
<feature type="region of interest" description="Disordered" evidence="17">
    <location>
        <begin position="350"/>
        <end position="376"/>
    </location>
</feature>
<feature type="domain" description="JmjC" evidence="19">
    <location>
        <begin position="143"/>
        <end position="309"/>
    </location>
</feature>
<reference evidence="21" key="3">
    <citation type="submission" date="2025-09" db="UniProtKB">
        <authorList>
            <consortium name="Ensembl"/>
        </authorList>
    </citation>
    <scope>IDENTIFICATION</scope>
</reference>
<dbReference type="InterPro" id="IPR003349">
    <property type="entry name" value="JmjN"/>
</dbReference>
<accession>A0AAQ4R880</accession>
<evidence type="ECO:0000256" key="13">
    <source>
        <dbReference type="ARBA" id="ARBA00023015"/>
    </source>
</evidence>
<dbReference type="FunFam" id="3.10.330.70:FF:000001">
    <property type="entry name" value="Putative lysine-specific demethylase 4a"/>
    <property type="match status" value="1"/>
</dbReference>
<dbReference type="Gene3D" id="2.30.30.140">
    <property type="match status" value="1"/>
</dbReference>
<dbReference type="FunFam" id="2.60.120.650:FF:000048">
    <property type="entry name" value="Lysine-specific demethylase 4A"/>
    <property type="match status" value="1"/>
</dbReference>
<proteinExistence type="inferred from homology"/>
<dbReference type="Pfam" id="PF02375">
    <property type="entry name" value="JmjN"/>
    <property type="match status" value="1"/>
</dbReference>
<feature type="domain" description="JmjN" evidence="18">
    <location>
        <begin position="15"/>
        <end position="57"/>
    </location>
</feature>
<dbReference type="InterPro" id="IPR034732">
    <property type="entry name" value="EPHD"/>
</dbReference>
<keyword evidence="5" id="KW-0479">Metal-binding</keyword>
<comment type="catalytic activity">
    <reaction evidence="16">
        <text>N(6),N(6),N(6)-trimethyl-L-lysyl(9)-[histone H3] + 2 2-oxoglutarate + 2 O2 = N(6)-methyl-L-lysyl(9)-[histone H3] + 2 formaldehyde + 2 succinate + 2 CO2</text>
        <dbReference type="Rhea" id="RHEA:60200"/>
        <dbReference type="Rhea" id="RHEA-COMP:15538"/>
        <dbReference type="Rhea" id="RHEA-COMP:15542"/>
        <dbReference type="ChEBI" id="CHEBI:15379"/>
        <dbReference type="ChEBI" id="CHEBI:16526"/>
        <dbReference type="ChEBI" id="CHEBI:16810"/>
        <dbReference type="ChEBI" id="CHEBI:16842"/>
        <dbReference type="ChEBI" id="CHEBI:30031"/>
        <dbReference type="ChEBI" id="CHEBI:61929"/>
        <dbReference type="ChEBI" id="CHEBI:61961"/>
        <dbReference type="EC" id="1.14.11.66"/>
    </reaction>
</comment>
<dbReference type="GeneTree" id="ENSGT00940000154930"/>
<keyword evidence="11" id="KW-0560">Oxidoreductase</keyword>
<dbReference type="SMART" id="SM00558">
    <property type="entry name" value="JmjC"/>
    <property type="match status" value="1"/>
</dbReference>
<name>A0AAQ4R880_GASAC</name>
<evidence type="ECO:0000259" key="18">
    <source>
        <dbReference type="PROSITE" id="PS51183"/>
    </source>
</evidence>